<evidence type="ECO:0000256" key="3">
    <source>
        <dbReference type="ARBA" id="ARBA00022840"/>
    </source>
</evidence>
<accession>A0A8K0FWF8</accession>
<reference evidence="8" key="1">
    <citation type="submission" date="2019-08" db="EMBL/GenBank/DDBJ databases">
        <title>The genome of the North American firefly Photinus pyralis.</title>
        <authorList>
            <consortium name="Photinus pyralis genome working group"/>
            <person name="Fallon T.R."/>
            <person name="Sander Lower S.E."/>
            <person name="Weng J.-K."/>
        </authorList>
    </citation>
    <scope>NUCLEOTIDE SEQUENCE</scope>
    <source>
        <strain evidence="8">TRF0915ILg1</strain>
        <tissue evidence="8">Whole body</tissue>
    </source>
</reference>
<dbReference type="Proteomes" id="UP000801492">
    <property type="component" value="Unassembled WGS sequence"/>
</dbReference>
<evidence type="ECO:0000256" key="5">
    <source>
        <dbReference type="PROSITE-ProRule" id="PRU00283"/>
    </source>
</evidence>
<dbReference type="PRINTS" id="PR00380">
    <property type="entry name" value="KINESINHEAVY"/>
</dbReference>
<dbReference type="SUPFAM" id="SSF52540">
    <property type="entry name" value="P-loop containing nucleoside triphosphate hydrolases"/>
    <property type="match status" value="1"/>
</dbReference>
<keyword evidence="4" id="KW-0963">Cytoplasm</keyword>
<dbReference type="PROSITE" id="PS50067">
    <property type="entry name" value="KINESIN_MOTOR_2"/>
    <property type="match status" value="1"/>
</dbReference>
<dbReference type="GO" id="GO:0008017">
    <property type="term" value="F:microtubule binding"/>
    <property type="evidence" value="ECO:0007669"/>
    <property type="project" value="InterPro"/>
</dbReference>
<protein>
    <recommendedName>
        <fullName evidence="7">Kinesin motor domain-containing protein</fullName>
    </recommendedName>
</protein>
<keyword evidence="9" id="KW-1185">Reference proteome</keyword>
<feature type="domain" description="Kinesin motor" evidence="7">
    <location>
        <begin position="1"/>
        <end position="267"/>
    </location>
</feature>
<feature type="coiled-coil region" evidence="6">
    <location>
        <begin position="367"/>
        <end position="394"/>
    </location>
</feature>
<dbReference type="PANTHER" id="PTHR47968:SF67">
    <property type="entry name" value="KINESIN MOTOR DOMAIN-CONTAINING PROTEIN"/>
    <property type="match status" value="1"/>
</dbReference>
<name>A0A8K0FWF8_IGNLU</name>
<evidence type="ECO:0000313" key="9">
    <source>
        <dbReference type="Proteomes" id="UP000801492"/>
    </source>
</evidence>
<evidence type="ECO:0000259" key="7">
    <source>
        <dbReference type="PROSITE" id="PS50067"/>
    </source>
</evidence>
<comment type="caution">
    <text evidence="8">The sequence shown here is derived from an EMBL/GenBank/DDBJ whole genome shotgun (WGS) entry which is preliminary data.</text>
</comment>
<organism evidence="8 9">
    <name type="scientific">Ignelater luminosus</name>
    <name type="common">Cucubano</name>
    <name type="synonym">Pyrophorus luminosus</name>
    <dbReference type="NCBI Taxonomy" id="2038154"/>
    <lineage>
        <taxon>Eukaryota</taxon>
        <taxon>Metazoa</taxon>
        <taxon>Ecdysozoa</taxon>
        <taxon>Arthropoda</taxon>
        <taxon>Hexapoda</taxon>
        <taxon>Insecta</taxon>
        <taxon>Pterygota</taxon>
        <taxon>Neoptera</taxon>
        <taxon>Endopterygota</taxon>
        <taxon>Coleoptera</taxon>
        <taxon>Polyphaga</taxon>
        <taxon>Elateriformia</taxon>
        <taxon>Elateroidea</taxon>
        <taxon>Elateridae</taxon>
        <taxon>Agrypninae</taxon>
        <taxon>Pyrophorini</taxon>
        <taxon>Ignelater</taxon>
    </lineage>
</organism>
<feature type="non-terminal residue" evidence="8">
    <location>
        <position position="1"/>
    </location>
</feature>
<dbReference type="SMART" id="SM00129">
    <property type="entry name" value="KISc"/>
    <property type="match status" value="1"/>
</dbReference>
<proteinExistence type="inferred from homology"/>
<comment type="caution">
    <text evidence="5">Lacks conserved residue(s) required for the propagation of feature annotation.</text>
</comment>
<evidence type="ECO:0000256" key="6">
    <source>
        <dbReference type="SAM" id="Coils"/>
    </source>
</evidence>
<comment type="subcellular location">
    <subcellularLocation>
        <location evidence="1">Cytoplasm</location>
        <location evidence="1">Cytoskeleton</location>
    </subcellularLocation>
</comment>
<feature type="coiled-coil region" evidence="6">
    <location>
        <begin position="489"/>
        <end position="539"/>
    </location>
</feature>
<dbReference type="InterPro" id="IPR019821">
    <property type="entry name" value="Kinesin_motor_CS"/>
</dbReference>
<dbReference type="GO" id="GO:0003777">
    <property type="term" value="F:microtubule motor activity"/>
    <property type="evidence" value="ECO:0007669"/>
    <property type="project" value="InterPro"/>
</dbReference>
<dbReference type="PROSITE" id="PS00411">
    <property type="entry name" value="KINESIN_MOTOR_1"/>
    <property type="match status" value="1"/>
</dbReference>
<evidence type="ECO:0000256" key="1">
    <source>
        <dbReference type="ARBA" id="ARBA00004245"/>
    </source>
</evidence>
<dbReference type="EMBL" id="VTPC01090754">
    <property type="protein sequence ID" value="KAF2881325.1"/>
    <property type="molecule type" value="Genomic_DNA"/>
</dbReference>
<dbReference type="GO" id="GO:0005524">
    <property type="term" value="F:ATP binding"/>
    <property type="evidence" value="ECO:0007669"/>
    <property type="project" value="UniProtKB-KW"/>
</dbReference>
<dbReference type="AlphaFoldDB" id="A0A8K0FWF8"/>
<gene>
    <name evidence="8" type="ORF">ILUMI_24841</name>
</gene>
<evidence type="ECO:0000256" key="4">
    <source>
        <dbReference type="ARBA" id="ARBA00023212"/>
    </source>
</evidence>
<dbReference type="InterPro" id="IPR036961">
    <property type="entry name" value="Kinesin_motor_dom_sf"/>
</dbReference>
<dbReference type="Gene3D" id="3.40.850.10">
    <property type="entry name" value="Kinesin motor domain"/>
    <property type="match status" value="1"/>
</dbReference>
<dbReference type="Pfam" id="PF00225">
    <property type="entry name" value="Kinesin"/>
    <property type="match status" value="1"/>
</dbReference>
<keyword evidence="3" id="KW-0067">ATP-binding</keyword>
<evidence type="ECO:0000256" key="2">
    <source>
        <dbReference type="ARBA" id="ARBA00022741"/>
    </source>
</evidence>
<dbReference type="InterPro" id="IPR001752">
    <property type="entry name" value="Kinesin_motor_dom"/>
</dbReference>
<keyword evidence="4" id="KW-0206">Cytoskeleton</keyword>
<dbReference type="InterPro" id="IPR027417">
    <property type="entry name" value="P-loop_NTPase"/>
</dbReference>
<sequence>TGSGKTYAITGSSDHYEDRGIIPRSIEEVFDFINKTPEKYTIYISYLEIYNEIGYDLLNPKQHISCLEELPVMDVAKYRVTGNYFQILPTKSRKVILLEDSKGESHLRNLSVQKVSSEQEAMKLLFLGDTNRIIAETPMNVYSSRSHCIFTICITSKNSQSGKIRRSKLNLVDLAGSERIYKSNITGTTLNEAKYINLSLHYLEQVVLALSQKRPHVPFRNSMLTYMLRDSLSGNCMTVLLATLAVNKKNIDETVATCKFAQRVAEVNLEAVINEEIDPQQEIEYLKREIESLRKQLIQQSKFKISGKLSKEEKERWKKVINNYLNDSKDELHLTNFDMRHIQYCFKLLKEAVKDNEDQKLKLTSASMSNNEIIEQYKRTIEEKEEEISTLRSLLYCDGRAEKSSTDVVKIKTNSSLEIEKENIPPSTDSLELSPAQRIAFQIFLEDPKNRPELDFYKNSIQEIYEIAKNLTTVIEECQNNILSIRSKHKSCTDRVAAAELDLELLNQQSIYRNSLTKLQELHKETEHFRRSMEQAKINVLESFKLWYEGISREEYDNEYENRAETPYHNPSQKISYRSSDMSDFRTIWKQSGDGQVETPRISLRSRSRTPCSRENTPMEGPIIGRIGDIDISENSLQFRNDNKYATRKESANYTRTRPKSPLRPNLCKAKSSYSNRFDRISRDGNIGIVDGFTEDSINTILANANFRAFTPNSCFNSKEERRRSRSKSPRRRFDYKFPWVQEYNNPFSNKVQERSRSRSPQKFCTFDSFFSYDDRGSLRQKKSCDKGSNFSVVYQDIMGSNDYLSDDNVKYLEPERPYSSNSSDIEYKADEDQNSMRGCSNKYWNSRYDSKFKNKDEFNSNKDVASIREKTSANVDHSGIGVNVRDHKVWTGNKEHHFGLKTSLNTNKANFKIPSFTNNGDNNKFGFVPCGVNNKESELSLKEIKMGSPKSNFNTVLNNCNGLFLPEDSEDFKNFVKTIPLTGDVEVDEEIIKFYRTKFVCTKNS</sequence>
<dbReference type="InterPro" id="IPR027640">
    <property type="entry name" value="Kinesin-like_fam"/>
</dbReference>
<dbReference type="GO" id="GO:0007018">
    <property type="term" value="P:microtubule-based movement"/>
    <property type="evidence" value="ECO:0007669"/>
    <property type="project" value="InterPro"/>
</dbReference>
<dbReference type="GO" id="GO:0015630">
    <property type="term" value="C:microtubule cytoskeleton"/>
    <property type="evidence" value="ECO:0007669"/>
    <property type="project" value="UniProtKB-ARBA"/>
</dbReference>
<comment type="similarity">
    <text evidence="5">Belongs to the TRAFAC class myosin-kinesin ATPase superfamily. Kinesin family.</text>
</comment>
<evidence type="ECO:0000313" key="8">
    <source>
        <dbReference type="EMBL" id="KAF2881325.1"/>
    </source>
</evidence>
<dbReference type="OrthoDB" id="3176171at2759"/>
<keyword evidence="6" id="KW-0175">Coiled coil</keyword>
<dbReference type="PANTHER" id="PTHR47968">
    <property type="entry name" value="CENTROMERE PROTEIN E"/>
    <property type="match status" value="1"/>
</dbReference>
<keyword evidence="2" id="KW-0547">Nucleotide-binding</keyword>